<feature type="region of interest" description="Disordered" evidence="1">
    <location>
        <begin position="1"/>
        <end position="29"/>
    </location>
</feature>
<feature type="region of interest" description="Disordered" evidence="1">
    <location>
        <begin position="134"/>
        <end position="209"/>
    </location>
</feature>
<dbReference type="PANTHER" id="PTHR23246">
    <property type="entry name" value="NEW-GLUE PROTEIN"/>
    <property type="match status" value="1"/>
</dbReference>
<dbReference type="PROSITE" id="PS50090">
    <property type="entry name" value="MYB_LIKE"/>
    <property type="match status" value="1"/>
</dbReference>
<feature type="domain" description="Myb-like" evidence="2">
    <location>
        <begin position="20"/>
        <end position="70"/>
    </location>
</feature>
<dbReference type="InterPro" id="IPR009057">
    <property type="entry name" value="Homeodomain-like_sf"/>
</dbReference>
<dbReference type="InterPro" id="IPR001005">
    <property type="entry name" value="SANT/Myb"/>
</dbReference>
<dbReference type="Gene3D" id="1.10.10.60">
    <property type="entry name" value="Homeodomain-like"/>
    <property type="match status" value="1"/>
</dbReference>
<feature type="compositionally biased region" description="Polar residues" evidence="1">
    <location>
        <begin position="197"/>
        <end position="209"/>
    </location>
</feature>
<evidence type="ECO:0000313" key="4">
    <source>
        <dbReference type="Proteomes" id="UP000481861"/>
    </source>
</evidence>
<gene>
    <name evidence="3" type="ORF">BDV95DRAFT_503422</name>
</gene>
<dbReference type="PANTHER" id="PTHR23246:SF13">
    <property type="entry name" value="GH12359P"/>
    <property type="match status" value="1"/>
</dbReference>
<dbReference type="Pfam" id="PF13921">
    <property type="entry name" value="Myb_DNA-bind_6"/>
    <property type="match status" value="1"/>
</dbReference>
<accession>A0A7C8I3M0</accession>
<evidence type="ECO:0000313" key="3">
    <source>
        <dbReference type="EMBL" id="KAF2867272.1"/>
    </source>
</evidence>
<keyword evidence="4" id="KW-1185">Reference proteome</keyword>
<organism evidence="3 4">
    <name type="scientific">Massariosphaeria phaeospora</name>
    <dbReference type="NCBI Taxonomy" id="100035"/>
    <lineage>
        <taxon>Eukaryota</taxon>
        <taxon>Fungi</taxon>
        <taxon>Dikarya</taxon>
        <taxon>Ascomycota</taxon>
        <taxon>Pezizomycotina</taxon>
        <taxon>Dothideomycetes</taxon>
        <taxon>Pleosporomycetidae</taxon>
        <taxon>Pleosporales</taxon>
        <taxon>Pleosporales incertae sedis</taxon>
        <taxon>Massariosphaeria</taxon>
    </lineage>
</organism>
<dbReference type="CDD" id="cd00167">
    <property type="entry name" value="SANT"/>
    <property type="match status" value="1"/>
</dbReference>
<dbReference type="OrthoDB" id="4151352at2759"/>
<sequence>MPKVDKTTSSHRASISTASAAGSRSSSWAAKDDETLISARAKGLNWNQIAPKHFPAKSPNACRKRHERLMERRNAAQWDGVKLNELAQAYMKVRREMWSLLAAEVGEKWTLVEQKCMEKGLKNLAQAYRSGQKKASSYDGQDDSGFGHSDFDEESRDGHADLPEAPEANFFPTSYSNPQQRVPSIQSMVHPHPVHYNTRQMQPHPQQHQ</sequence>
<dbReference type="EMBL" id="JAADJZ010000024">
    <property type="protein sequence ID" value="KAF2867272.1"/>
    <property type="molecule type" value="Genomic_DNA"/>
</dbReference>
<proteinExistence type="predicted"/>
<dbReference type="InterPro" id="IPR053095">
    <property type="entry name" value="Actin-binding/GATA_Znf"/>
</dbReference>
<dbReference type="Proteomes" id="UP000481861">
    <property type="component" value="Unassembled WGS sequence"/>
</dbReference>
<comment type="caution">
    <text evidence="3">The sequence shown here is derived from an EMBL/GenBank/DDBJ whole genome shotgun (WGS) entry which is preliminary data.</text>
</comment>
<name>A0A7C8I3M0_9PLEO</name>
<reference evidence="3 4" key="1">
    <citation type="submission" date="2020-01" db="EMBL/GenBank/DDBJ databases">
        <authorList>
            <consortium name="DOE Joint Genome Institute"/>
            <person name="Haridas S."/>
            <person name="Albert R."/>
            <person name="Binder M."/>
            <person name="Bloem J."/>
            <person name="Labutti K."/>
            <person name="Salamov A."/>
            <person name="Andreopoulos B."/>
            <person name="Baker S.E."/>
            <person name="Barry K."/>
            <person name="Bills G."/>
            <person name="Bluhm B.H."/>
            <person name="Cannon C."/>
            <person name="Castanera R."/>
            <person name="Culley D.E."/>
            <person name="Daum C."/>
            <person name="Ezra D."/>
            <person name="Gonzalez J.B."/>
            <person name="Henrissat B."/>
            <person name="Kuo A."/>
            <person name="Liang C."/>
            <person name="Lipzen A."/>
            <person name="Lutzoni F."/>
            <person name="Magnuson J."/>
            <person name="Mondo S."/>
            <person name="Nolan M."/>
            <person name="Ohm R."/>
            <person name="Pangilinan J."/>
            <person name="Park H.-J.H."/>
            <person name="Ramirez L."/>
            <person name="Alfaro M."/>
            <person name="Sun H."/>
            <person name="Tritt A."/>
            <person name="Yoshinaga Y."/>
            <person name="Zwiers L.-H.L."/>
            <person name="Turgeon B.G."/>
            <person name="Goodwin S.B."/>
            <person name="Spatafora J.W."/>
            <person name="Crous P.W."/>
            <person name="Grigoriev I.V."/>
        </authorList>
    </citation>
    <scope>NUCLEOTIDE SEQUENCE [LARGE SCALE GENOMIC DNA]</scope>
    <source>
        <strain evidence="3 4">CBS 611.86</strain>
    </source>
</reference>
<dbReference type="SUPFAM" id="SSF46689">
    <property type="entry name" value="Homeodomain-like"/>
    <property type="match status" value="1"/>
</dbReference>
<feature type="compositionally biased region" description="Polar residues" evidence="1">
    <location>
        <begin position="171"/>
        <end position="187"/>
    </location>
</feature>
<dbReference type="AlphaFoldDB" id="A0A7C8I3M0"/>
<evidence type="ECO:0000256" key="1">
    <source>
        <dbReference type="SAM" id="MobiDB-lite"/>
    </source>
</evidence>
<evidence type="ECO:0000259" key="2">
    <source>
        <dbReference type="PROSITE" id="PS50090"/>
    </source>
</evidence>
<protein>
    <recommendedName>
        <fullName evidence="2">Myb-like domain-containing protein</fullName>
    </recommendedName>
</protein>
<feature type="compositionally biased region" description="Low complexity" evidence="1">
    <location>
        <begin position="13"/>
        <end position="29"/>
    </location>
</feature>